<keyword evidence="1" id="KW-0812">Transmembrane</keyword>
<sequence length="167" mass="17988">MTRRTRLPSPARHEPVLPAPLALALYIISSIAVAVIGGGALSGLLAGHRPALVPPTQLGAIMVRLAADPAHPATAWLQDPRPGPAWLTWICMAAMGISWCTGLAIGSELAACYQRRRITDGLAGRTDLRRSGLDARSAAEKATAEYPELARRGSSRHRTGGWKWWRR</sequence>
<evidence type="ECO:0000256" key="1">
    <source>
        <dbReference type="SAM" id="Phobius"/>
    </source>
</evidence>
<organism evidence="2 3">
    <name type="scientific">Nocardia aurantia</name>
    <dbReference type="NCBI Taxonomy" id="2585199"/>
    <lineage>
        <taxon>Bacteria</taxon>
        <taxon>Bacillati</taxon>
        <taxon>Actinomycetota</taxon>
        <taxon>Actinomycetes</taxon>
        <taxon>Mycobacteriales</taxon>
        <taxon>Nocardiaceae</taxon>
        <taxon>Nocardia</taxon>
    </lineage>
</organism>
<dbReference type="AlphaFoldDB" id="A0A7K0DTP6"/>
<dbReference type="Proteomes" id="UP000431401">
    <property type="component" value="Unassembled WGS sequence"/>
</dbReference>
<feature type="transmembrane region" description="Helical" evidence="1">
    <location>
        <begin position="86"/>
        <end position="107"/>
    </location>
</feature>
<keyword evidence="3" id="KW-1185">Reference proteome</keyword>
<evidence type="ECO:0000313" key="2">
    <source>
        <dbReference type="EMBL" id="MQY28907.1"/>
    </source>
</evidence>
<keyword evidence="1" id="KW-1133">Transmembrane helix</keyword>
<reference evidence="2 3" key="1">
    <citation type="submission" date="2019-10" db="EMBL/GenBank/DDBJ databases">
        <title>Nocardia macrotermitis sp. nov. and Nocardia aurantia sp. nov., isolated from the gut of fungus growing-termite Macrotermes natalensis.</title>
        <authorList>
            <person name="Benndorf R."/>
            <person name="Schwitalla J."/>
            <person name="Martin K."/>
            <person name="De Beer W."/>
            <person name="Kaster A.-K."/>
            <person name="Vollmers J."/>
            <person name="Poulsen M."/>
            <person name="Beemelmanns C."/>
        </authorList>
    </citation>
    <scope>NUCLEOTIDE SEQUENCE [LARGE SCALE GENOMIC DNA]</scope>
    <source>
        <strain evidence="2 3">RB56</strain>
    </source>
</reference>
<proteinExistence type="predicted"/>
<evidence type="ECO:0000313" key="3">
    <source>
        <dbReference type="Proteomes" id="UP000431401"/>
    </source>
</evidence>
<dbReference type="RefSeq" id="WP_194290945.1">
    <property type="nucleotide sequence ID" value="NZ_WEGI01000010.1"/>
</dbReference>
<dbReference type="EMBL" id="WEGI01000010">
    <property type="protein sequence ID" value="MQY28907.1"/>
    <property type="molecule type" value="Genomic_DNA"/>
</dbReference>
<keyword evidence="1" id="KW-0472">Membrane</keyword>
<comment type="caution">
    <text evidence="2">The sequence shown here is derived from an EMBL/GenBank/DDBJ whole genome shotgun (WGS) entry which is preliminary data.</text>
</comment>
<accession>A0A7K0DTP6</accession>
<protein>
    <submittedName>
        <fullName evidence="2">Uncharacterized protein</fullName>
    </submittedName>
</protein>
<name>A0A7K0DTP6_9NOCA</name>
<gene>
    <name evidence="2" type="ORF">NRB56_44920</name>
</gene>
<feature type="transmembrane region" description="Helical" evidence="1">
    <location>
        <begin position="21"/>
        <end position="46"/>
    </location>
</feature>